<dbReference type="CDD" id="cd02966">
    <property type="entry name" value="TlpA_like_family"/>
    <property type="match status" value="1"/>
</dbReference>
<dbReference type="PANTHER" id="PTHR42852">
    <property type="entry name" value="THIOL:DISULFIDE INTERCHANGE PROTEIN DSBE"/>
    <property type="match status" value="1"/>
</dbReference>
<keyword evidence="1" id="KW-0676">Redox-active center</keyword>
<dbReference type="OrthoDB" id="9799347at2"/>
<dbReference type="InterPro" id="IPR013766">
    <property type="entry name" value="Thioredoxin_domain"/>
</dbReference>
<keyword evidence="5" id="KW-1185">Reference proteome</keyword>
<dbReference type="InterPro" id="IPR036249">
    <property type="entry name" value="Thioredoxin-like_sf"/>
</dbReference>
<dbReference type="EMBL" id="VNIM01000023">
    <property type="protein sequence ID" value="TVV75162.1"/>
    <property type="molecule type" value="Genomic_DNA"/>
</dbReference>
<dbReference type="PANTHER" id="PTHR42852:SF13">
    <property type="entry name" value="PROTEIN DIPZ"/>
    <property type="match status" value="1"/>
</dbReference>
<protein>
    <submittedName>
        <fullName evidence="4">TlpA family protein disulfide reductase</fullName>
    </submittedName>
</protein>
<dbReference type="AlphaFoldDB" id="A0A558R762"/>
<proteinExistence type="predicted"/>
<name>A0A558R762_9SPHN</name>
<dbReference type="Gene3D" id="3.40.30.10">
    <property type="entry name" value="Glutaredoxin"/>
    <property type="match status" value="1"/>
</dbReference>
<evidence type="ECO:0000259" key="3">
    <source>
        <dbReference type="PROSITE" id="PS51352"/>
    </source>
</evidence>
<dbReference type="SUPFAM" id="SSF52833">
    <property type="entry name" value="Thioredoxin-like"/>
    <property type="match status" value="1"/>
</dbReference>
<evidence type="ECO:0000256" key="2">
    <source>
        <dbReference type="SAM" id="SignalP"/>
    </source>
</evidence>
<comment type="caution">
    <text evidence="4">The sequence shown here is derived from an EMBL/GenBank/DDBJ whole genome shotgun (WGS) entry which is preliminary data.</text>
</comment>
<feature type="chain" id="PRO_5021891808" evidence="2">
    <location>
        <begin position="24"/>
        <end position="170"/>
    </location>
</feature>
<dbReference type="InterPro" id="IPR050553">
    <property type="entry name" value="Thioredoxin_ResA/DsbE_sf"/>
</dbReference>
<evidence type="ECO:0000313" key="5">
    <source>
        <dbReference type="Proteomes" id="UP000318681"/>
    </source>
</evidence>
<dbReference type="PROSITE" id="PS51352">
    <property type="entry name" value="THIOREDOXIN_2"/>
    <property type="match status" value="1"/>
</dbReference>
<feature type="domain" description="Thioredoxin" evidence="3">
    <location>
        <begin position="25"/>
        <end position="160"/>
    </location>
</feature>
<reference evidence="4 5" key="1">
    <citation type="submission" date="2019-07" db="EMBL/GenBank/DDBJ databases">
        <title>Sphingomonas solaris sp. nov., isolated from a solar panel from Boston, Massachusetts.</title>
        <authorList>
            <person name="Tanner K."/>
            <person name="Pascual J."/>
            <person name="Mancuso C."/>
            <person name="Pereto J."/>
            <person name="Khalil A."/>
            <person name="Vilanova C."/>
        </authorList>
    </citation>
    <scope>NUCLEOTIDE SEQUENCE [LARGE SCALE GENOMIC DNA]</scope>
    <source>
        <strain evidence="4 5">R4DWN</strain>
    </source>
</reference>
<dbReference type="InterPro" id="IPR000866">
    <property type="entry name" value="AhpC/TSA"/>
</dbReference>
<dbReference type="InterPro" id="IPR017937">
    <property type="entry name" value="Thioredoxin_CS"/>
</dbReference>
<evidence type="ECO:0000256" key="1">
    <source>
        <dbReference type="ARBA" id="ARBA00023284"/>
    </source>
</evidence>
<sequence length="170" mass="18176">MKPAMIAIAAMLIACATPTVLNAKPRIGEPAPDFSVQTFDGATISLASLRGRVVLLNFWATWCGPCKVELPLLDGYHRLQKDAGLSVIAVTTEDSAPVSRLKPLAAAVSFPMVRRLKGPYAILGAVPTNYIIDRNGILRYARAAAFTLDDLNDLLVPLLREPAPAAIAAR</sequence>
<dbReference type="Pfam" id="PF00578">
    <property type="entry name" value="AhpC-TSA"/>
    <property type="match status" value="1"/>
</dbReference>
<dbReference type="GO" id="GO:0016209">
    <property type="term" value="F:antioxidant activity"/>
    <property type="evidence" value="ECO:0007669"/>
    <property type="project" value="InterPro"/>
</dbReference>
<dbReference type="GO" id="GO:0015036">
    <property type="term" value="F:disulfide oxidoreductase activity"/>
    <property type="evidence" value="ECO:0007669"/>
    <property type="project" value="UniProtKB-ARBA"/>
</dbReference>
<dbReference type="PROSITE" id="PS51257">
    <property type="entry name" value="PROKAR_LIPOPROTEIN"/>
    <property type="match status" value="1"/>
</dbReference>
<dbReference type="PROSITE" id="PS00194">
    <property type="entry name" value="THIOREDOXIN_1"/>
    <property type="match status" value="1"/>
</dbReference>
<gene>
    <name evidence="4" type="ORF">FOY91_07695</name>
</gene>
<evidence type="ECO:0000313" key="4">
    <source>
        <dbReference type="EMBL" id="TVV75162.1"/>
    </source>
</evidence>
<dbReference type="Proteomes" id="UP000318681">
    <property type="component" value="Unassembled WGS sequence"/>
</dbReference>
<keyword evidence="2" id="KW-0732">Signal</keyword>
<organism evidence="4 5">
    <name type="scientific">Alterirhizorhabdus solaris</name>
    <dbReference type="NCBI Taxonomy" id="2529389"/>
    <lineage>
        <taxon>Bacteria</taxon>
        <taxon>Pseudomonadati</taxon>
        <taxon>Pseudomonadota</taxon>
        <taxon>Alphaproteobacteria</taxon>
        <taxon>Sphingomonadales</taxon>
        <taxon>Rhizorhabdaceae</taxon>
        <taxon>Alterirhizorhabdus</taxon>
    </lineage>
</organism>
<feature type="signal peptide" evidence="2">
    <location>
        <begin position="1"/>
        <end position="23"/>
    </location>
</feature>
<accession>A0A558R762</accession>